<keyword evidence="1" id="KW-1133">Transmembrane helix</keyword>
<reference evidence="2 3" key="1">
    <citation type="journal article" date="2012" name="Proc. Natl. Acad. Sci. U.S.A.">
        <title>Genome streamlining and chemical defense in a coral reef symbiosis.</title>
        <authorList>
            <person name="Kwan J.C."/>
            <person name="Donia M.S."/>
            <person name="Han A.W."/>
            <person name="Hirose E."/>
            <person name="Haygood M.G."/>
            <person name="Schmidt E.W."/>
        </authorList>
    </citation>
    <scope>NUCLEOTIDE SEQUENCE [LARGE SCALE GENOMIC DNA]</scope>
    <source>
        <strain evidence="2 3">L2</strain>
    </source>
</reference>
<organism evidence="2 3">
    <name type="scientific">Candidatus Endolissoclinum faulkneri L2</name>
    <dbReference type="NCBI Taxonomy" id="1193729"/>
    <lineage>
        <taxon>Bacteria</taxon>
        <taxon>Pseudomonadati</taxon>
        <taxon>Pseudomonadota</taxon>
        <taxon>Alphaproteobacteria</taxon>
        <taxon>Rhodospirillales</taxon>
        <taxon>Rhodospirillaceae</taxon>
        <taxon>Candidatus Endolissoclinum</taxon>
    </lineage>
</organism>
<keyword evidence="3" id="KW-1185">Reference proteome</keyword>
<dbReference type="STRING" id="1193729.A1OE_1357"/>
<dbReference type="Proteomes" id="UP000010077">
    <property type="component" value="Chromosome"/>
</dbReference>
<dbReference type="KEGG" id="thal:A1OE_1357"/>
<feature type="transmembrane region" description="Helical" evidence="1">
    <location>
        <begin position="6"/>
        <end position="24"/>
    </location>
</feature>
<sequence length="40" mass="4830">MRIKLSYFKFCLIMTVSLGFLLCFKAKVLRNRKQYTNHNC</sequence>
<proteinExistence type="predicted"/>
<name>K7YSL8_9PROT</name>
<dbReference type="AlphaFoldDB" id="K7YSL8"/>
<gene>
    <name evidence="2" type="ORF">A1OE_1357</name>
</gene>
<evidence type="ECO:0000313" key="2">
    <source>
        <dbReference type="EMBL" id="AFX99529.1"/>
    </source>
</evidence>
<dbReference type="EMBL" id="CP003539">
    <property type="protein sequence ID" value="AFX99529.1"/>
    <property type="molecule type" value="Genomic_DNA"/>
</dbReference>
<dbReference type="HOGENOM" id="CLU_3286568_0_0_5"/>
<evidence type="ECO:0000313" key="3">
    <source>
        <dbReference type="Proteomes" id="UP000010077"/>
    </source>
</evidence>
<accession>K7YSL8</accession>
<keyword evidence="1" id="KW-0812">Transmembrane</keyword>
<evidence type="ECO:0000256" key="1">
    <source>
        <dbReference type="SAM" id="Phobius"/>
    </source>
</evidence>
<protein>
    <submittedName>
        <fullName evidence="2">Uncharacterized protein</fullName>
    </submittedName>
</protein>
<keyword evidence="1" id="KW-0472">Membrane</keyword>